<dbReference type="GO" id="GO:0003743">
    <property type="term" value="F:translation initiation factor activity"/>
    <property type="evidence" value="ECO:0007669"/>
    <property type="project" value="InterPro"/>
</dbReference>
<dbReference type="Proteomes" id="UP000761534">
    <property type="component" value="Unassembled WGS sequence"/>
</dbReference>
<dbReference type="PANTHER" id="PTHR12217:SF4">
    <property type="entry name" value="EUKARYOTIC TRANSLATION INITIATION FACTOR 2D"/>
    <property type="match status" value="1"/>
</dbReference>
<dbReference type="SUPFAM" id="SSF88697">
    <property type="entry name" value="PUA domain-like"/>
    <property type="match status" value="1"/>
</dbReference>
<dbReference type="CDD" id="cd11608">
    <property type="entry name" value="eIF2D_C"/>
    <property type="match status" value="1"/>
</dbReference>
<evidence type="ECO:0000256" key="1">
    <source>
        <dbReference type="SAM" id="MobiDB-lite"/>
    </source>
</evidence>
<sequence length="607" mass="67067">MFRKKAQTYGLELEKLPNDAKNKIVPKDLRSCKIQLHSGETALLYTTEGEKPVWLKLREGALVPTVLTLWGCPYLLKKLYTPIYTIERLQNGADLMVPGVFDPLPENCPTGTVVAIHTVQSPTVPLAVGVTLTNCSDITEEQTGKAAYIVNVVGDTLLEGYRGDKKVPTKLDLSIPSVDESVETESSVQEESTVQADRDTEKEPSSQTDEAKGVGQDDCVEESADKLAELLLEQEAEEEEEEEENKEQNGSEGAAAAEATINEESEEPNNEAVEQEQESNSGPSFTTEEIDGLFYRALLQVLRKAIDTPLELPIPGSLFLSQHLLPNLAYQDAQVNMKATSYRKAQKFFKAMEKKKLLKCRERNGEVVVQSVAGKDAPEVRDFTIYKVKKTKSTSGTQQSNTSKSASGKMVAREYWKPRSITAPLFREHNLSETKFYPTDTLKKLLSTHVEKHGLGSGKNVKMDDVLASALSSKNGASLSREELLPSLQKNCTLNHTITPPGEEEPKLAKGPIPKVQILIERRGGNKIVTRISNVEPFHINPVTLAEELRVHCAGATSTSPIREGSDLKEVMVQGPQQKAVIKLLEEKGFKPTWITTTDKTIKKKKK</sequence>
<dbReference type="Pfam" id="PF01253">
    <property type="entry name" value="SUI1"/>
    <property type="match status" value="1"/>
</dbReference>
<dbReference type="InterPro" id="IPR039757">
    <property type="entry name" value="EIF2D"/>
</dbReference>
<dbReference type="PANTHER" id="PTHR12217">
    <property type="entry name" value="EUKARYOTIC TRANSLATION INITIATION FACTOR 2D"/>
    <property type="match status" value="1"/>
</dbReference>
<dbReference type="Pfam" id="PF25304">
    <property type="entry name" value="WHD_eIF2D"/>
    <property type="match status" value="1"/>
</dbReference>
<keyword evidence="4" id="KW-1185">Reference proteome</keyword>
<dbReference type="Pfam" id="PF26292">
    <property type="entry name" value="PUA_elF2D"/>
    <property type="match status" value="1"/>
</dbReference>
<dbReference type="InterPro" id="IPR048248">
    <property type="entry name" value="PUA_eIF2d-like"/>
</dbReference>
<evidence type="ECO:0000313" key="4">
    <source>
        <dbReference type="Proteomes" id="UP000761534"/>
    </source>
</evidence>
<dbReference type="OrthoDB" id="199771at2759"/>
<dbReference type="Gene3D" id="3.10.400.20">
    <property type="match status" value="1"/>
</dbReference>
<reference evidence="3" key="1">
    <citation type="journal article" date="2019" name="G3 (Bethesda)">
        <title>Genome Assemblies of Two Rare Opportunistic Yeast Pathogens: Diutina rugosa (syn. Candida rugosa) and Trichomonascus ciferrii (syn. Candida ciferrii).</title>
        <authorList>
            <person name="Mixao V."/>
            <person name="Saus E."/>
            <person name="Hansen A.P."/>
            <person name="Lass-Florl C."/>
            <person name="Gabaldon T."/>
        </authorList>
    </citation>
    <scope>NUCLEOTIDE SEQUENCE</scope>
    <source>
        <strain evidence="3">CBS 4856</strain>
    </source>
</reference>
<comment type="caution">
    <text evidence="3">The sequence shown here is derived from an EMBL/GenBank/DDBJ whole genome shotgun (WGS) entry which is preliminary data.</text>
</comment>
<dbReference type="InterPro" id="IPR039759">
    <property type="entry name" value="eIF2D_SUI1"/>
</dbReference>
<dbReference type="EMBL" id="SWFS01000082">
    <property type="protein sequence ID" value="KAA8916766.1"/>
    <property type="molecule type" value="Genomic_DNA"/>
</dbReference>
<protein>
    <recommendedName>
        <fullName evidence="2">SUI1 domain-containing protein</fullName>
    </recommendedName>
</protein>
<dbReference type="InterPro" id="IPR001950">
    <property type="entry name" value="SUI1"/>
</dbReference>
<dbReference type="InterPro" id="IPR036877">
    <property type="entry name" value="SUI1_dom_sf"/>
</dbReference>
<name>A0A642VBK3_9ASCO</name>
<feature type="domain" description="SUI1" evidence="2">
    <location>
        <begin position="516"/>
        <end position="589"/>
    </location>
</feature>
<dbReference type="InterPro" id="IPR041366">
    <property type="entry name" value="Pre-PUA"/>
</dbReference>
<feature type="compositionally biased region" description="Acidic residues" evidence="1">
    <location>
        <begin position="261"/>
        <end position="277"/>
    </location>
</feature>
<evidence type="ECO:0000313" key="3">
    <source>
        <dbReference type="EMBL" id="KAA8916766.1"/>
    </source>
</evidence>
<accession>A0A642VBK3</accession>
<dbReference type="InterPro" id="IPR015947">
    <property type="entry name" value="PUA-like_sf"/>
</dbReference>
<feature type="compositionally biased region" description="Acidic residues" evidence="1">
    <location>
        <begin position="235"/>
        <end position="245"/>
    </location>
</feature>
<feature type="region of interest" description="Disordered" evidence="1">
    <location>
        <begin position="178"/>
        <end position="219"/>
    </location>
</feature>
<dbReference type="GO" id="GO:0001731">
    <property type="term" value="P:formation of translation preinitiation complex"/>
    <property type="evidence" value="ECO:0007669"/>
    <property type="project" value="InterPro"/>
</dbReference>
<organism evidence="3 4">
    <name type="scientific">Trichomonascus ciferrii</name>
    <dbReference type="NCBI Taxonomy" id="44093"/>
    <lineage>
        <taxon>Eukaryota</taxon>
        <taxon>Fungi</taxon>
        <taxon>Dikarya</taxon>
        <taxon>Ascomycota</taxon>
        <taxon>Saccharomycotina</taxon>
        <taxon>Dipodascomycetes</taxon>
        <taxon>Dipodascales</taxon>
        <taxon>Trichomonascaceae</taxon>
        <taxon>Trichomonascus</taxon>
        <taxon>Trichomonascus ciferrii complex</taxon>
    </lineage>
</organism>
<dbReference type="PROSITE" id="PS50296">
    <property type="entry name" value="SUI1"/>
    <property type="match status" value="1"/>
</dbReference>
<evidence type="ECO:0000259" key="2">
    <source>
        <dbReference type="PROSITE" id="PS50296"/>
    </source>
</evidence>
<feature type="compositionally biased region" description="Basic and acidic residues" evidence="1">
    <location>
        <begin position="196"/>
        <end position="212"/>
    </location>
</feature>
<dbReference type="VEuPathDB" id="FungiDB:TRICI_001064"/>
<dbReference type="FunFam" id="3.30.780.10:FF:000008">
    <property type="entry name" value="eukaryotic translation initiation factor 2D"/>
    <property type="match status" value="1"/>
</dbReference>
<dbReference type="Gene3D" id="3.30.780.10">
    <property type="entry name" value="SUI1-like domain"/>
    <property type="match status" value="1"/>
</dbReference>
<dbReference type="SUPFAM" id="SSF55159">
    <property type="entry name" value="eIF1-like"/>
    <property type="match status" value="1"/>
</dbReference>
<feature type="compositionally biased region" description="Low complexity" evidence="1">
    <location>
        <begin position="184"/>
        <end position="195"/>
    </location>
</feature>
<dbReference type="Pfam" id="PF17832">
    <property type="entry name" value="Pre-PUA"/>
    <property type="match status" value="1"/>
</dbReference>
<proteinExistence type="predicted"/>
<dbReference type="PROSITE" id="PS50890">
    <property type="entry name" value="PUA"/>
    <property type="match status" value="1"/>
</dbReference>
<dbReference type="InterPro" id="IPR057429">
    <property type="entry name" value="WH_eIF2D"/>
</dbReference>
<feature type="region of interest" description="Disordered" evidence="1">
    <location>
        <begin position="235"/>
        <end position="287"/>
    </location>
</feature>
<dbReference type="AlphaFoldDB" id="A0A642VBK3"/>
<gene>
    <name evidence="3" type="ORF">TRICI_001064</name>
</gene>